<keyword evidence="1" id="KW-0812">Transmembrane</keyword>
<name>A0A941CSP4_9CLOT</name>
<keyword evidence="1" id="KW-0472">Membrane</keyword>
<proteinExistence type="predicted"/>
<organism evidence="2 3">
    <name type="scientific">Proteiniclasticum sediminis</name>
    <dbReference type="NCBI Taxonomy" id="2804028"/>
    <lineage>
        <taxon>Bacteria</taxon>
        <taxon>Bacillati</taxon>
        <taxon>Bacillota</taxon>
        <taxon>Clostridia</taxon>
        <taxon>Eubacteriales</taxon>
        <taxon>Clostridiaceae</taxon>
        <taxon>Proteiniclasticum</taxon>
    </lineage>
</organism>
<comment type="caution">
    <text evidence="2">The sequence shown here is derived from an EMBL/GenBank/DDBJ whole genome shotgun (WGS) entry which is preliminary data.</text>
</comment>
<sequence length="47" mass="5113">MQLNFDPEVIGQGLEIMAFGMAGVFVVAIILYLASLALLKVFPSEKK</sequence>
<gene>
    <name evidence="2" type="ORF">KCG48_14525</name>
</gene>
<protein>
    <recommendedName>
        <fullName evidence="4">Oxaloacetate decarboxylase, gamma chain</fullName>
    </recommendedName>
</protein>
<reference evidence="2" key="1">
    <citation type="submission" date="2021-04" db="EMBL/GenBank/DDBJ databases">
        <title>Proteiniclasticum sedimins sp. nov., an obligate anaerobic bacterium isolated from anaerobic sludge.</title>
        <authorList>
            <person name="Liu J."/>
        </authorList>
    </citation>
    <scope>NUCLEOTIDE SEQUENCE</scope>
    <source>
        <strain evidence="2">BAD-10</strain>
    </source>
</reference>
<dbReference type="RefSeq" id="WP_211802902.1">
    <property type="nucleotide sequence ID" value="NZ_JAGSCS010000074.1"/>
</dbReference>
<dbReference type="NCBIfam" id="NF040909">
    <property type="entry name" value="OadG_rel_small"/>
    <property type="match status" value="1"/>
</dbReference>
<keyword evidence="1" id="KW-1133">Transmembrane helix</keyword>
<evidence type="ECO:0000313" key="2">
    <source>
        <dbReference type="EMBL" id="MBR0577517.1"/>
    </source>
</evidence>
<dbReference type="AlphaFoldDB" id="A0A941CSP4"/>
<dbReference type="Proteomes" id="UP000675379">
    <property type="component" value="Unassembled WGS sequence"/>
</dbReference>
<accession>A0A941CSP4</accession>
<evidence type="ECO:0000256" key="1">
    <source>
        <dbReference type="SAM" id="Phobius"/>
    </source>
</evidence>
<evidence type="ECO:0008006" key="4">
    <source>
        <dbReference type="Google" id="ProtNLM"/>
    </source>
</evidence>
<keyword evidence="3" id="KW-1185">Reference proteome</keyword>
<dbReference type="EMBL" id="JAGSCS010000074">
    <property type="protein sequence ID" value="MBR0577517.1"/>
    <property type="molecule type" value="Genomic_DNA"/>
</dbReference>
<evidence type="ECO:0000313" key="3">
    <source>
        <dbReference type="Proteomes" id="UP000675379"/>
    </source>
</evidence>
<feature type="transmembrane region" description="Helical" evidence="1">
    <location>
        <begin position="16"/>
        <end position="39"/>
    </location>
</feature>